<keyword evidence="3 7" id="KW-0067">ATP-binding</keyword>
<keyword evidence="7" id="KW-0862">Zinc</keyword>
<accession>W5IJZ3</accession>
<dbReference type="InterPro" id="IPR055173">
    <property type="entry name" value="NrdR-like_N"/>
</dbReference>
<feature type="domain" description="ATP-cone" evidence="8">
    <location>
        <begin position="46"/>
        <end position="136"/>
    </location>
</feature>
<dbReference type="Proteomes" id="UP000005777">
    <property type="component" value="Unassembled WGS sequence"/>
</dbReference>
<keyword evidence="10" id="KW-1185">Reference proteome</keyword>
<evidence type="ECO:0000256" key="5">
    <source>
        <dbReference type="ARBA" id="ARBA00023125"/>
    </source>
</evidence>
<name>W5IJZ3_SCAIO</name>
<dbReference type="PROSITE" id="PS51161">
    <property type="entry name" value="ATP_CONE"/>
    <property type="match status" value="1"/>
</dbReference>
<dbReference type="HOGENOM" id="CLU_108412_1_0_11"/>
<evidence type="ECO:0000256" key="3">
    <source>
        <dbReference type="ARBA" id="ARBA00022840"/>
    </source>
</evidence>
<evidence type="ECO:0000259" key="8">
    <source>
        <dbReference type="PROSITE" id="PS51161"/>
    </source>
</evidence>
<evidence type="ECO:0000256" key="6">
    <source>
        <dbReference type="ARBA" id="ARBA00023163"/>
    </source>
</evidence>
<dbReference type="PANTHER" id="PTHR30455:SF2">
    <property type="entry name" value="TRANSCRIPTIONAL REPRESSOR NRDR"/>
    <property type="match status" value="1"/>
</dbReference>
<dbReference type="Pfam" id="PF22811">
    <property type="entry name" value="Zn_ribbon_NrdR"/>
    <property type="match status" value="1"/>
</dbReference>
<dbReference type="AlphaFoldDB" id="W5IJZ3"/>
<comment type="similarity">
    <text evidence="7">Belongs to the NrdR family.</text>
</comment>
<dbReference type="RefSeq" id="WP_006293360.1">
    <property type="nucleotide sequence ID" value="NZ_GG770225.1"/>
</dbReference>
<dbReference type="EMBL" id="ADCX01000004">
    <property type="protein sequence ID" value="EFG27340.1"/>
    <property type="molecule type" value="Genomic_DNA"/>
</dbReference>
<evidence type="ECO:0000256" key="2">
    <source>
        <dbReference type="ARBA" id="ARBA00022741"/>
    </source>
</evidence>
<reference evidence="9 10" key="1">
    <citation type="submission" date="2012-01" db="EMBL/GenBank/DDBJ databases">
        <title>The Genome Sequence of Scardovia inopinata F0304.</title>
        <authorList>
            <consortium name="The Broad Institute Genome Sequencing Platform"/>
            <person name="Earl A."/>
            <person name="Ward D."/>
            <person name="Feldgarden M."/>
            <person name="Gevers D."/>
            <person name="Izard J."/>
            <person name="Baranova O.V."/>
            <person name="Blanton J.M."/>
            <person name="Tanner A.C."/>
            <person name="Dewhirst F.E."/>
            <person name="Young S.K."/>
            <person name="Zeng Q."/>
            <person name="Gargeya S."/>
            <person name="Fitzgerald M."/>
            <person name="Haas B."/>
            <person name="Abouelleil A."/>
            <person name="Alvarado L."/>
            <person name="Arachchi H.M."/>
            <person name="Berlin A."/>
            <person name="Chapman S.B."/>
            <person name="Gearin G."/>
            <person name="Goldberg J."/>
            <person name="Griggs A."/>
            <person name="Gujja S."/>
            <person name="Hansen M."/>
            <person name="Heiman D."/>
            <person name="Howarth C."/>
            <person name="Larimer J."/>
            <person name="Lui A."/>
            <person name="MacDonald P.J."/>
            <person name="McCowen C."/>
            <person name="Montmayeur A."/>
            <person name="Murphy C."/>
            <person name="Neiman D."/>
            <person name="Pearson M."/>
            <person name="Priest M."/>
            <person name="Roberts A."/>
            <person name="Saif S."/>
            <person name="Shea T."/>
            <person name="Sisk P."/>
            <person name="Stolte C."/>
            <person name="Sykes S."/>
            <person name="Wortman J."/>
            <person name="Nusbaum C."/>
            <person name="Birren B."/>
        </authorList>
    </citation>
    <scope>NUCLEOTIDE SEQUENCE [LARGE SCALE GENOMIC DNA]</scope>
    <source>
        <strain evidence="9 10">F0304</strain>
    </source>
</reference>
<keyword evidence="6 7" id="KW-0804">Transcription</keyword>
<dbReference type="GO" id="GO:0008270">
    <property type="term" value="F:zinc ion binding"/>
    <property type="evidence" value="ECO:0007669"/>
    <property type="project" value="UniProtKB-UniRule"/>
</dbReference>
<sequence length="161" mass="18700">MHCPFCQNPHTRVLDTRVSEDGYSIRRRRECLKCHKRFTTQEAVVLSIVKRSGVTEPFDRKKVISGVSRACRGRNISDEDLNRLGQRVEENLRSRGRAEIKSEEVGKAILQPLRDLDVVAYLRFASVYRHFDSLEDYQNEIDSIRRETHPQEGQPEDGETN</sequence>
<dbReference type="GO" id="GO:0045892">
    <property type="term" value="P:negative regulation of DNA-templated transcription"/>
    <property type="evidence" value="ECO:0007669"/>
    <property type="project" value="UniProtKB-UniRule"/>
</dbReference>
<keyword evidence="7" id="KW-0863">Zinc-finger</keyword>
<dbReference type="InterPro" id="IPR005144">
    <property type="entry name" value="ATP-cone_dom"/>
</dbReference>
<keyword evidence="4 7" id="KW-0805">Transcription regulation</keyword>
<dbReference type="HAMAP" id="MF_00440">
    <property type="entry name" value="NrdR"/>
    <property type="match status" value="1"/>
</dbReference>
<gene>
    <name evidence="7" type="primary">nrdR</name>
    <name evidence="9" type="ORF">HMPREF9020_00982</name>
</gene>
<proteinExistence type="inferred from homology"/>
<keyword evidence="1 7" id="KW-0678">Repressor</keyword>
<evidence type="ECO:0000256" key="1">
    <source>
        <dbReference type="ARBA" id="ARBA00022491"/>
    </source>
</evidence>
<dbReference type="Pfam" id="PF03477">
    <property type="entry name" value="ATP-cone"/>
    <property type="match status" value="1"/>
</dbReference>
<protein>
    <recommendedName>
        <fullName evidence="7">Transcriptional repressor NrdR</fullName>
    </recommendedName>
</protein>
<dbReference type="InterPro" id="IPR003796">
    <property type="entry name" value="RNR_NrdR-like"/>
</dbReference>
<evidence type="ECO:0000313" key="10">
    <source>
        <dbReference type="Proteomes" id="UP000005777"/>
    </source>
</evidence>
<comment type="cofactor">
    <cofactor evidence="7">
        <name>Zn(2+)</name>
        <dbReference type="ChEBI" id="CHEBI:29105"/>
    </cofactor>
    <text evidence="7">Binds 1 zinc ion.</text>
</comment>
<dbReference type="NCBIfam" id="TIGR00244">
    <property type="entry name" value="transcriptional regulator NrdR"/>
    <property type="match status" value="1"/>
</dbReference>
<keyword evidence="7" id="KW-0479">Metal-binding</keyword>
<evidence type="ECO:0000256" key="7">
    <source>
        <dbReference type="HAMAP-Rule" id="MF_00440"/>
    </source>
</evidence>
<dbReference type="eggNOG" id="COG1327">
    <property type="taxonomic scope" value="Bacteria"/>
</dbReference>
<dbReference type="PANTHER" id="PTHR30455">
    <property type="entry name" value="TRANSCRIPTIONAL REPRESSOR NRDR"/>
    <property type="match status" value="1"/>
</dbReference>
<dbReference type="GO" id="GO:0005524">
    <property type="term" value="F:ATP binding"/>
    <property type="evidence" value="ECO:0007669"/>
    <property type="project" value="UniProtKB-UniRule"/>
</dbReference>
<comment type="caution">
    <text evidence="9">The sequence shown here is derived from an EMBL/GenBank/DDBJ whole genome shotgun (WGS) entry which is preliminary data.</text>
</comment>
<organism evidence="9 10">
    <name type="scientific">Scardovia inopinata F0304</name>
    <dbReference type="NCBI Taxonomy" id="641146"/>
    <lineage>
        <taxon>Bacteria</taxon>
        <taxon>Bacillati</taxon>
        <taxon>Actinomycetota</taxon>
        <taxon>Actinomycetes</taxon>
        <taxon>Bifidobacteriales</taxon>
        <taxon>Bifidobacteriaceae</taxon>
        <taxon>Scardovia</taxon>
    </lineage>
</organism>
<keyword evidence="5 7" id="KW-0238">DNA-binding</keyword>
<evidence type="ECO:0000256" key="4">
    <source>
        <dbReference type="ARBA" id="ARBA00023015"/>
    </source>
</evidence>
<dbReference type="GO" id="GO:0003677">
    <property type="term" value="F:DNA binding"/>
    <property type="evidence" value="ECO:0007669"/>
    <property type="project" value="UniProtKB-KW"/>
</dbReference>
<comment type="function">
    <text evidence="7">Negatively regulates transcription of bacterial ribonucleotide reductase nrd genes and operons by binding to NrdR-boxes.</text>
</comment>
<evidence type="ECO:0000313" key="9">
    <source>
        <dbReference type="EMBL" id="EFG27340.1"/>
    </source>
</evidence>
<feature type="zinc finger region" evidence="7">
    <location>
        <begin position="3"/>
        <end position="34"/>
    </location>
</feature>
<keyword evidence="2 7" id="KW-0547">Nucleotide-binding</keyword>